<organism evidence="1 2">
    <name type="scientific">Chelonobacter oris</name>
    <dbReference type="NCBI Taxonomy" id="505317"/>
    <lineage>
        <taxon>Bacteria</taxon>
        <taxon>Pseudomonadati</taxon>
        <taxon>Pseudomonadota</taxon>
        <taxon>Gammaproteobacteria</taxon>
        <taxon>Pasteurellales</taxon>
        <taxon>Pasteurellaceae</taxon>
        <taxon>Chelonobacter</taxon>
    </lineage>
</organism>
<dbReference type="STRING" id="505317.OA57_08855"/>
<dbReference type="Pfam" id="PF10833">
    <property type="entry name" value="DUF2572"/>
    <property type="match status" value="1"/>
</dbReference>
<proteinExistence type="predicted"/>
<gene>
    <name evidence="1" type="ORF">OA57_08855</name>
</gene>
<name>A0A0A3ARP8_9PAST</name>
<reference evidence="1 2" key="1">
    <citation type="submission" date="2014-11" db="EMBL/GenBank/DDBJ databases">
        <title>Draft genome sequence of Chelonobacter oris 1662T, associated with respiratory disease in Hermann's Tortoises.</title>
        <authorList>
            <person name="Kudirkiene E."/>
            <person name="Hansen M.J."/>
            <person name="Bojesen A.M."/>
        </authorList>
    </citation>
    <scope>NUCLEOTIDE SEQUENCE [LARGE SCALE GENOMIC DNA]</scope>
    <source>
        <strain evidence="1 2">1662</strain>
    </source>
</reference>
<evidence type="ECO:0000313" key="1">
    <source>
        <dbReference type="EMBL" id="KGQ69745.1"/>
    </source>
</evidence>
<dbReference type="EMBL" id="JSUM01000014">
    <property type="protein sequence ID" value="KGQ69745.1"/>
    <property type="molecule type" value="Genomic_DNA"/>
</dbReference>
<comment type="caution">
    <text evidence="1">The sequence shown here is derived from an EMBL/GenBank/DDBJ whole genome shotgun (WGS) entry which is preliminary data.</text>
</comment>
<keyword evidence="2" id="KW-1185">Reference proteome</keyword>
<evidence type="ECO:0000313" key="2">
    <source>
        <dbReference type="Proteomes" id="UP000030380"/>
    </source>
</evidence>
<sequence>MIRMKKGLVTLWSLLILASVLCLFLWRDGEILALQRANMGERWRYLQQREPLLTQSIMPDSDELCRQAAAGQSAVSSFRIEFVLPANASQRHYLLCRRHSLFKRLPQQALQQGVADFVQNPESWQPLTLPLSKADYAQRAVLWLKTDSEWVMEADFYGIVLAEADLQIRGEGTIFGAVIHNGKVLLGERNRLVFQPHLLEKIAAEHQQWRYQAGSWHDFDPL</sequence>
<dbReference type="InterPro" id="IPR022543">
    <property type="entry name" value="DUF2572"/>
</dbReference>
<accession>A0A0A3ARP8</accession>
<protein>
    <recommendedName>
        <fullName evidence="3">DUF2572 family protein</fullName>
    </recommendedName>
</protein>
<dbReference type="AlphaFoldDB" id="A0A0A3ARP8"/>
<dbReference type="Proteomes" id="UP000030380">
    <property type="component" value="Unassembled WGS sequence"/>
</dbReference>
<evidence type="ECO:0008006" key="3">
    <source>
        <dbReference type="Google" id="ProtNLM"/>
    </source>
</evidence>